<accession>A0ABS2PJA7</accession>
<keyword evidence="1" id="KW-1133">Transmembrane helix</keyword>
<protein>
    <submittedName>
        <fullName evidence="2">Uncharacterized membrane protein YbaN (DUF454 family)</fullName>
    </submittedName>
</protein>
<dbReference type="InterPro" id="IPR007401">
    <property type="entry name" value="DUF454"/>
</dbReference>
<dbReference type="EMBL" id="JAFBEI010000004">
    <property type="protein sequence ID" value="MBM7635514.1"/>
    <property type="molecule type" value="Genomic_DNA"/>
</dbReference>
<dbReference type="PANTHER" id="PTHR35813:SF1">
    <property type="entry name" value="INNER MEMBRANE PROTEIN YBAN"/>
    <property type="match status" value="1"/>
</dbReference>
<dbReference type="Pfam" id="PF04304">
    <property type="entry name" value="DUF454"/>
    <property type="match status" value="1"/>
</dbReference>
<organism evidence="2 3">
    <name type="scientific">Streptococcus saliviloxodontae</name>
    <dbReference type="NCBI Taxonomy" id="1349416"/>
    <lineage>
        <taxon>Bacteria</taxon>
        <taxon>Bacillati</taxon>
        <taxon>Bacillota</taxon>
        <taxon>Bacilli</taxon>
        <taxon>Lactobacillales</taxon>
        <taxon>Streptococcaceae</taxon>
        <taxon>Streptococcus</taxon>
    </lineage>
</organism>
<name>A0ABS2PJA7_9STRE</name>
<dbReference type="RefSeq" id="WP_205016460.1">
    <property type="nucleotide sequence ID" value="NZ_JAFBEI010000004.1"/>
</dbReference>
<keyword evidence="3" id="KW-1185">Reference proteome</keyword>
<comment type="caution">
    <text evidence="2">The sequence shown here is derived from an EMBL/GenBank/DDBJ whole genome shotgun (WGS) entry which is preliminary data.</text>
</comment>
<reference evidence="2 3" key="1">
    <citation type="submission" date="2021-01" db="EMBL/GenBank/DDBJ databases">
        <title>Genomic Encyclopedia of Type Strains, Phase IV (KMG-IV): sequencing the most valuable type-strain genomes for metagenomic binning, comparative biology and taxonomic classification.</title>
        <authorList>
            <person name="Goeker M."/>
        </authorList>
    </citation>
    <scope>NUCLEOTIDE SEQUENCE [LARGE SCALE GENOMIC DNA]</scope>
    <source>
        <strain evidence="2 3">DSM 27513</strain>
    </source>
</reference>
<dbReference type="PIRSF" id="PIRSF016789">
    <property type="entry name" value="DUF454"/>
    <property type="match status" value="1"/>
</dbReference>
<feature type="transmembrane region" description="Helical" evidence="1">
    <location>
        <begin position="6"/>
        <end position="26"/>
    </location>
</feature>
<dbReference type="Proteomes" id="UP000809081">
    <property type="component" value="Unassembled WGS sequence"/>
</dbReference>
<sequence length="121" mass="13827">MKKIFLITVGFVSLFLGIIGIVVPLLPTTPFLLLAGSCFASSSQKFDRWLKQTKVYDFYVGDYLETRSIARSKKKKILLQVYLLMGISIFFAPLLPIKVMLAVMTLFFSFVLFFKVPDKEE</sequence>
<feature type="transmembrane region" description="Helical" evidence="1">
    <location>
        <begin position="77"/>
        <end position="93"/>
    </location>
</feature>
<evidence type="ECO:0000313" key="3">
    <source>
        <dbReference type="Proteomes" id="UP000809081"/>
    </source>
</evidence>
<evidence type="ECO:0000313" key="2">
    <source>
        <dbReference type="EMBL" id="MBM7635514.1"/>
    </source>
</evidence>
<evidence type="ECO:0000256" key="1">
    <source>
        <dbReference type="SAM" id="Phobius"/>
    </source>
</evidence>
<dbReference type="PANTHER" id="PTHR35813">
    <property type="entry name" value="INNER MEMBRANE PROTEIN YBAN"/>
    <property type="match status" value="1"/>
</dbReference>
<gene>
    <name evidence="2" type="ORF">JOC31_000306</name>
</gene>
<keyword evidence="1" id="KW-0472">Membrane</keyword>
<keyword evidence="1" id="KW-0812">Transmembrane</keyword>
<proteinExistence type="predicted"/>